<accession>A0A9D4H5A5</accession>
<reference evidence="1" key="1">
    <citation type="journal article" date="2019" name="bioRxiv">
        <title>The Genome of the Zebra Mussel, Dreissena polymorpha: A Resource for Invasive Species Research.</title>
        <authorList>
            <person name="McCartney M.A."/>
            <person name="Auch B."/>
            <person name="Kono T."/>
            <person name="Mallez S."/>
            <person name="Zhang Y."/>
            <person name="Obille A."/>
            <person name="Becker A."/>
            <person name="Abrahante J.E."/>
            <person name="Garbe J."/>
            <person name="Badalamenti J.P."/>
            <person name="Herman A."/>
            <person name="Mangelson H."/>
            <person name="Liachko I."/>
            <person name="Sullivan S."/>
            <person name="Sone E.D."/>
            <person name="Koren S."/>
            <person name="Silverstein K.A.T."/>
            <person name="Beckman K.B."/>
            <person name="Gohl D.M."/>
        </authorList>
    </citation>
    <scope>NUCLEOTIDE SEQUENCE</scope>
    <source>
        <strain evidence="1">Duluth1</strain>
        <tissue evidence="1">Whole animal</tissue>
    </source>
</reference>
<protein>
    <submittedName>
        <fullName evidence="1">Uncharacterized protein</fullName>
    </submittedName>
</protein>
<gene>
    <name evidence="1" type="ORF">DPMN_129733</name>
</gene>
<evidence type="ECO:0000313" key="2">
    <source>
        <dbReference type="Proteomes" id="UP000828390"/>
    </source>
</evidence>
<proteinExistence type="predicted"/>
<reference evidence="1" key="2">
    <citation type="submission" date="2020-11" db="EMBL/GenBank/DDBJ databases">
        <authorList>
            <person name="McCartney M.A."/>
            <person name="Auch B."/>
            <person name="Kono T."/>
            <person name="Mallez S."/>
            <person name="Becker A."/>
            <person name="Gohl D.M."/>
            <person name="Silverstein K.A.T."/>
            <person name="Koren S."/>
            <person name="Bechman K.B."/>
            <person name="Herman A."/>
            <person name="Abrahante J.E."/>
            <person name="Garbe J."/>
        </authorList>
    </citation>
    <scope>NUCLEOTIDE SEQUENCE</scope>
    <source>
        <strain evidence="1">Duluth1</strain>
        <tissue evidence="1">Whole animal</tissue>
    </source>
</reference>
<organism evidence="1 2">
    <name type="scientific">Dreissena polymorpha</name>
    <name type="common">Zebra mussel</name>
    <name type="synonym">Mytilus polymorpha</name>
    <dbReference type="NCBI Taxonomy" id="45954"/>
    <lineage>
        <taxon>Eukaryota</taxon>
        <taxon>Metazoa</taxon>
        <taxon>Spiralia</taxon>
        <taxon>Lophotrochozoa</taxon>
        <taxon>Mollusca</taxon>
        <taxon>Bivalvia</taxon>
        <taxon>Autobranchia</taxon>
        <taxon>Heteroconchia</taxon>
        <taxon>Euheterodonta</taxon>
        <taxon>Imparidentia</taxon>
        <taxon>Neoheterodontei</taxon>
        <taxon>Myida</taxon>
        <taxon>Dreissenoidea</taxon>
        <taxon>Dreissenidae</taxon>
        <taxon>Dreissena</taxon>
    </lineage>
</organism>
<evidence type="ECO:0000313" key="1">
    <source>
        <dbReference type="EMBL" id="KAH3827790.1"/>
    </source>
</evidence>
<dbReference type="EMBL" id="JAIWYP010000005">
    <property type="protein sequence ID" value="KAH3827790.1"/>
    <property type="molecule type" value="Genomic_DNA"/>
</dbReference>
<comment type="caution">
    <text evidence="1">The sequence shown here is derived from an EMBL/GenBank/DDBJ whole genome shotgun (WGS) entry which is preliminary data.</text>
</comment>
<keyword evidence="2" id="KW-1185">Reference proteome</keyword>
<dbReference type="Proteomes" id="UP000828390">
    <property type="component" value="Unassembled WGS sequence"/>
</dbReference>
<dbReference type="AlphaFoldDB" id="A0A9D4H5A5"/>
<sequence>MTALRELRLEQHKALSHLHGHNIRSLPTLIPYPIIRPYGSTVRDEIRFTFFDTSPPKLVQRTDYDRNSLLPRNERYPSSESGLKRSKEAVLAYKSRFKIGFGFVPPKVRFVTSKTLSTSADETNTGLQARKRPKKISKQTINVAVKIPQTRIQNYSKYRHVKSKTNTGLRQGDALGSPSFGIYRRSETVSRGNTNANANVGCYESHREQKLPEVATAVAAKRHGQRTHGQKHVQLKDVCSWTFLKPNPFNKLVPLPDIGRKLHGQLFCIDTPR</sequence>
<name>A0A9D4H5A5_DREPO</name>